<evidence type="ECO:0000313" key="2">
    <source>
        <dbReference type="Proteomes" id="UP001348369"/>
    </source>
</evidence>
<organism evidence="1 2">
    <name type="scientific">Streptomyces scopuliridis</name>
    <dbReference type="NCBI Taxonomy" id="452529"/>
    <lineage>
        <taxon>Bacteria</taxon>
        <taxon>Bacillati</taxon>
        <taxon>Actinomycetota</taxon>
        <taxon>Actinomycetes</taxon>
        <taxon>Kitasatosporales</taxon>
        <taxon>Streptomycetaceae</taxon>
        <taxon>Streptomyces</taxon>
    </lineage>
</organism>
<accession>A0ACD4ZYP6</accession>
<protein>
    <submittedName>
        <fullName evidence="1">Uncharacterized protein</fullName>
    </submittedName>
</protein>
<dbReference type="Proteomes" id="UP001348369">
    <property type="component" value="Plasmid unnamed1"/>
</dbReference>
<geneLocation type="plasmid" evidence="1 2">
    <name>unnamed1</name>
</geneLocation>
<keyword evidence="2" id="KW-1185">Reference proteome</keyword>
<gene>
    <name evidence="1" type="ORF">OG835_42435</name>
</gene>
<proteinExistence type="predicted"/>
<name>A0ACD4ZYP6_9ACTN</name>
<sequence>MPAPGIKAMPTPRWHRFLHDTFGDDAKGEETSHFLHPLLGYSVTGDAGAQVLPSMPDLSARHTPATEPYHGGGASTRDRAHHTRPGPRLAGHNEKGLQP</sequence>
<evidence type="ECO:0000313" key="1">
    <source>
        <dbReference type="EMBL" id="WSC03581.1"/>
    </source>
</evidence>
<dbReference type="EMBL" id="CP109110">
    <property type="protein sequence ID" value="WSC03581.1"/>
    <property type="molecule type" value="Genomic_DNA"/>
</dbReference>
<keyword evidence="1" id="KW-0614">Plasmid</keyword>
<reference evidence="1" key="1">
    <citation type="submission" date="2022-10" db="EMBL/GenBank/DDBJ databases">
        <title>The complete genomes of actinobacterial strains from the NBC collection.</title>
        <authorList>
            <person name="Joergensen T.S."/>
            <person name="Alvarez Arevalo M."/>
            <person name="Sterndorff E.B."/>
            <person name="Faurdal D."/>
            <person name="Vuksanovic O."/>
            <person name="Mourched A.-S."/>
            <person name="Charusanti P."/>
            <person name="Shaw S."/>
            <person name="Blin K."/>
            <person name="Weber T."/>
        </authorList>
    </citation>
    <scope>NUCLEOTIDE SEQUENCE</scope>
    <source>
        <strain evidence="1">NBC 01771</strain>
    </source>
</reference>